<accession>A0A5C6GAI8</accession>
<name>A0A5C6GAI8_METRR</name>
<protein>
    <recommendedName>
        <fullName evidence="4">T-complex protein 1</fullName>
    </recommendedName>
</protein>
<organism evidence="2 3">
    <name type="scientific">Metarhizium rileyi (strain RCEF 4871)</name>
    <name type="common">Nomuraea rileyi</name>
    <dbReference type="NCBI Taxonomy" id="1649241"/>
    <lineage>
        <taxon>Eukaryota</taxon>
        <taxon>Fungi</taxon>
        <taxon>Dikarya</taxon>
        <taxon>Ascomycota</taxon>
        <taxon>Pezizomycotina</taxon>
        <taxon>Sordariomycetes</taxon>
        <taxon>Hypocreomycetidae</taxon>
        <taxon>Hypocreales</taxon>
        <taxon>Clavicipitaceae</taxon>
        <taxon>Metarhizium</taxon>
    </lineage>
</organism>
<reference evidence="3" key="1">
    <citation type="submission" date="2018-12" db="EMBL/GenBank/DDBJ databases">
        <title>The complete genome of Metarhizium rileyi, a key fungal pathogen of Lepidoptera.</title>
        <authorList>
            <person name="Binneck E."/>
            <person name="Lastra C.C.L."/>
            <person name="Sosa-Gomez D.R."/>
        </authorList>
    </citation>
    <scope>NUCLEOTIDE SEQUENCE [LARGE SCALE GENOMIC DNA]</scope>
    <source>
        <strain evidence="3">Cep018-CH2</strain>
    </source>
</reference>
<proteinExistence type="predicted"/>
<dbReference type="Proteomes" id="UP000317257">
    <property type="component" value="Unassembled WGS sequence"/>
</dbReference>
<comment type="caution">
    <text evidence="2">The sequence shown here is derived from an EMBL/GenBank/DDBJ whole genome shotgun (WGS) entry which is preliminary data.</text>
</comment>
<evidence type="ECO:0000313" key="3">
    <source>
        <dbReference type="Proteomes" id="UP000317257"/>
    </source>
</evidence>
<evidence type="ECO:0000256" key="1">
    <source>
        <dbReference type="SAM" id="Coils"/>
    </source>
</evidence>
<evidence type="ECO:0000313" key="2">
    <source>
        <dbReference type="EMBL" id="TWU74524.1"/>
    </source>
</evidence>
<keyword evidence="1" id="KW-0175">Coiled coil</keyword>
<sequence length="138" mass="15778">MPRRNTRNQSGDESDPSIIAVKAPQRICELKRERNERARAIVVEAEKALASVKKRAMAYQEERRRQSAKKLAQQLKAVIELVEKRKQIENRMLEIVADVHSSMQEVEEMMLAGYKGRHKEAKQSLNGLGAKVQQGLKE</sequence>
<gene>
    <name evidence="2" type="ORF">ED733_005876</name>
</gene>
<feature type="coiled-coil region" evidence="1">
    <location>
        <begin position="35"/>
        <end position="91"/>
    </location>
</feature>
<dbReference type="AlphaFoldDB" id="A0A5C6GAI8"/>
<dbReference type="EMBL" id="SBHS01000011">
    <property type="protein sequence ID" value="TWU74524.1"/>
    <property type="molecule type" value="Genomic_DNA"/>
</dbReference>
<evidence type="ECO:0008006" key="4">
    <source>
        <dbReference type="Google" id="ProtNLM"/>
    </source>
</evidence>